<dbReference type="Proteomes" id="UP000250235">
    <property type="component" value="Unassembled WGS sequence"/>
</dbReference>
<keyword evidence="3" id="KW-1185">Reference proteome</keyword>
<feature type="region of interest" description="Disordered" evidence="1">
    <location>
        <begin position="31"/>
        <end position="50"/>
    </location>
</feature>
<evidence type="ECO:0000256" key="1">
    <source>
        <dbReference type="SAM" id="MobiDB-lite"/>
    </source>
</evidence>
<dbReference type="AlphaFoldDB" id="A0A2Z7CZ22"/>
<feature type="compositionally biased region" description="Basic and acidic residues" evidence="1">
    <location>
        <begin position="31"/>
        <end position="45"/>
    </location>
</feature>
<dbReference type="EMBL" id="KQ991097">
    <property type="protein sequence ID" value="KZV52343.1"/>
    <property type="molecule type" value="Genomic_DNA"/>
</dbReference>
<proteinExistence type="predicted"/>
<reference evidence="2 3" key="1">
    <citation type="journal article" date="2015" name="Proc. Natl. Acad. Sci. U.S.A.">
        <title>The resurrection genome of Boea hygrometrica: A blueprint for survival of dehydration.</title>
        <authorList>
            <person name="Xiao L."/>
            <person name="Yang G."/>
            <person name="Zhang L."/>
            <person name="Yang X."/>
            <person name="Zhao S."/>
            <person name="Ji Z."/>
            <person name="Zhou Q."/>
            <person name="Hu M."/>
            <person name="Wang Y."/>
            <person name="Chen M."/>
            <person name="Xu Y."/>
            <person name="Jin H."/>
            <person name="Xiao X."/>
            <person name="Hu G."/>
            <person name="Bao F."/>
            <person name="Hu Y."/>
            <person name="Wan P."/>
            <person name="Li L."/>
            <person name="Deng X."/>
            <person name="Kuang T."/>
            <person name="Xiang C."/>
            <person name="Zhu J.K."/>
            <person name="Oliver M.J."/>
            <person name="He Y."/>
        </authorList>
    </citation>
    <scope>NUCLEOTIDE SEQUENCE [LARGE SCALE GENOMIC DNA]</scope>
    <source>
        <strain evidence="3">cv. XS01</strain>
    </source>
</reference>
<gene>
    <name evidence="2" type="ORF">F511_37823</name>
</gene>
<sequence>MGSNPSTESNNTTEITARNKMQVLCMRRQGKMESSTHKGAKELKHSSKNHRGHTLATANFGAKLLTARYCSSLLVDFESAEMTCGFEEPLEGATRRRLVKLKRCISRFASGLFSALRLDSCDWIVASGLLRLIVATGNTGNQAGQSGSSAGRSPRP</sequence>
<accession>A0A2Z7CZ22</accession>
<name>A0A2Z7CZ22_9LAMI</name>
<organism evidence="2 3">
    <name type="scientific">Dorcoceras hygrometricum</name>
    <dbReference type="NCBI Taxonomy" id="472368"/>
    <lineage>
        <taxon>Eukaryota</taxon>
        <taxon>Viridiplantae</taxon>
        <taxon>Streptophyta</taxon>
        <taxon>Embryophyta</taxon>
        <taxon>Tracheophyta</taxon>
        <taxon>Spermatophyta</taxon>
        <taxon>Magnoliopsida</taxon>
        <taxon>eudicotyledons</taxon>
        <taxon>Gunneridae</taxon>
        <taxon>Pentapetalae</taxon>
        <taxon>asterids</taxon>
        <taxon>lamiids</taxon>
        <taxon>Lamiales</taxon>
        <taxon>Gesneriaceae</taxon>
        <taxon>Didymocarpoideae</taxon>
        <taxon>Trichosporeae</taxon>
        <taxon>Loxocarpinae</taxon>
        <taxon>Dorcoceras</taxon>
    </lineage>
</organism>
<evidence type="ECO:0000313" key="3">
    <source>
        <dbReference type="Proteomes" id="UP000250235"/>
    </source>
</evidence>
<evidence type="ECO:0000313" key="2">
    <source>
        <dbReference type="EMBL" id="KZV52343.1"/>
    </source>
</evidence>
<protein>
    <submittedName>
        <fullName evidence="2">Uncharacterized protein</fullName>
    </submittedName>
</protein>